<evidence type="ECO:0008006" key="4">
    <source>
        <dbReference type="Google" id="ProtNLM"/>
    </source>
</evidence>
<feature type="signal peptide" evidence="1">
    <location>
        <begin position="1"/>
        <end position="31"/>
    </location>
</feature>
<reference evidence="2 3" key="1">
    <citation type="submission" date="2022-04" db="EMBL/GenBank/DDBJ databases">
        <authorList>
            <person name="Grouzdev D.S."/>
            <person name="Pantiukh K.S."/>
            <person name="Krutkina M.S."/>
        </authorList>
    </citation>
    <scope>NUCLEOTIDE SEQUENCE [LARGE SCALE GENOMIC DNA]</scope>
    <source>
        <strain evidence="2 3">Jip08</strain>
    </source>
</reference>
<comment type="caution">
    <text evidence="2">The sequence shown here is derived from an EMBL/GenBank/DDBJ whole genome shotgun (WGS) entry which is preliminary data.</text>
</comment>
<accession>A0ABT0DI05</accession>
<keyword evidence="1" id="KW-0732">Signal</keyword>
<evidence type="ECO:0000256" key="1">
    <source>
        <dbReference type="SAM" id="SignalP"/>
    </source>
</evidence>
<dbReference type="RefSeq" id="WP_247198560.1">
    <property type="nucleotide sequence ID" value="NZ_JALKCG010000001.1"/>
</dbReference>
<feature type="chain" id="PRO_5045759042" description="DUF4919 domain-containing protein" evidence="1">
    <location>
        <begin position="32"/>
        <end position="261"/>
    </location>
</feature>
<protein>
    <recommendedName>
        <fullName evidence="4">DUF4919 domain-containing protein</fullName>
    </recommendedName>
</protein>
<evidence type="ECO:0000313" key="3">
    <source>
        <dbReference type="Proteomes" id="UP001202867"/>
    </source>
</evidence>
<keyword evidence="3" id="KW-1185">Reference proteome</keyword>
<name>A0ABT0DI05_9HYPH</name>
<dbReference type="Proteomes" id="UP001202867">
    <property type="component" value="Unassembled WGS sequence"/>
</dbReference>
<dbReference type="EMBL" id="JALKCG010000001">
    <property type="protein sequence ID" value="MCK0206915.1"/>
    <property type="molecule type" value="Genomic_DNA"/>
</dbReference>
<evidence type="ECO:0000313" key="2">
    <source>
        <dbReference type="EMBL" id="MCK0206915.1"/>
    </source>
</evidence>
<gene>
    <name evidence="2" type="ORF">MWN33_02590</name>
</gene>
<sequence length="261" mass="28991">MGCRLRTLSGLAVALAVATAGSVSVPAPARADFFVVPPNRTATKIILYSRALNGFRKAVESVQKAYASKASLSTEIAQARTEFWSRVGEPDGYEERYAEYLRLLLAKDYVYMAAGFPEGPNSQRGQIFARFGGDVDGGIPKEASVAFDGWISAIRQLHRRVEGQLLVLSPSQLLDTLANPEVVAAYRRYQTLRDRAEYDRAGYLAYFDARAADAIPEENARQDVVVTLLKGSDPEDKRRWYRYTQVPEMFVPDVTADMAYS</sequence>
<proteinExistence type="predicted"/>
<organism evidence="2 3">
    <name type="scientific">Ancylobacter koreensis</name>
    <dbReference type="NCBI Taxonomy" id="266121"/>
    <lineage>
        <taxon>Bacteria</taxon>
        <taxon>Pseudomonadati</taxon>
        <taxon>Pseudomonadota</taxon>
        <taxon>Alphaproteobacteria</taxon>
        <taxon>Hyphomicrobiales</taxon>
        <taxon>Xanthobacteraceae</taxon>
        <taxon>Ancylobacter</taxon>
    </lineage>
</organism>
<reference evidence="3" key="2">
    <citation type="submission" date="2023-07" db="EMBL/GenBank/DDBJ databases">
        <title>Ancylobacter moscoviensis sp. nov., facultatively methylotrophic bacteria from activated sludge and the reclassification of Starkeya novella (Starkey 1934) Kelly et al. 2000 as Ancylobacter novellus comb. nov., Starkeya koreensis Im et al. 2006 as Ancylobacter koreensis comb.nov., Angulomicrobium tetraedrale Vasil'eva et al. 1986 as Ancylobacter tetraedralis comb. nov., Angulomicrobium amanitiforme Fritz et al. 2004 as Ancylobacter amanitiformis comb. nov. and Methylorhabdus multivorans Doronina et al. 1996 as Ancylobacter multivorans comb. nov. and emended description of the genus Ancylobacter.</title>
        <authorList>
            <person name="Doronina N."/>
            <person name="Chemodurova A."/>
            <person name="Grouzdev D."/>
            <person name="Koziaeva V."/>
            <person name="Shi W."/>
            <person name="Wu L."/>
            <person name="Kaparullina E."/>
        </authorList>
    </citation>
    <scope>NUCLEOTIDE SEQUENCE [LARGE SCALE GENOMIC DNA]</scope>
    <source>
        <strain evidence="3">Jip08</strain>
    </source>
</reference>